<dbReference type="GO" id="GO:0016236">
    <property type="term" value="P:macroautophagy"/>
    <property type="evidence" value="ECO:0007669"/>
    <property type="project" value="InterPro"/>
</dbReference>
<keyword evidence="5" id="KW-0677">Repeat</keyword>
<dbReference type="GO" id="GO:0006623">
    <property type="term" value="P:protein targeting to vacuole"/>
    <property type="evidence" value="ECO:0007669"/>
    <property type="project" value="TreeGrafter"/>
</dbReference>
<evidence type="ECO:0000256" key="5">
    <source>
        <dbReference type="ARBA" id="ARBA00022737"/>
    </source>
</evidence>
<dbReference type="Pfam" id="PF22956">
    <property type="entry name" value="VPS15-like_hel"/>
    <property type="match status" value="1"/>
</dbReference>
<dbReference type="PANTHER" id="PTHR17583:SF0">
    <property type="entry name" value="PHOSPHOINOSITIDE 3-KINASE REGULATORY SUBUNIT 4"/>
    <property type="match status" value="1"/>
</dbReference>
<dbReference type="InterPro" id="IPR036322">
    <property type="entry name" value="WD40_repeat_dom_sf"/>
</dbReference>
<keyword evidence="8" id="KW-0067">ATP-binding</keyword>
<gene>
    <name evidence="12" type="ORF">MELLADRAFT_35562</name>
</gene>
<proteinExistence type="predicted"/>
<dbReference type="Pfam" id="PF00069">
    <property type="entry name" value="Pkinase"/>
    <property type="match status" value="1"/>
</dbReference>
<keyword evidence="6" id="KW-0547">Nucleotide-binding</keyword>
<dbReference type="FunCoup" id="F4RJS5">
    <property type="interactions" value="331"/>
</dbReference>
<dbReference type="GO" id="GO:0005524">
    <property type="term" value="F:ATP binding"/>
    <property type="evidence" value="ECO:0007669"/>
    <property type="project" value="UniProtKB-KW"/>
</dbReference>
<dbReference type="InterPro" id="IPR015943">
    <property type="entry name" value="WD40/YVTN_repeat-like_dom_sf"/>
</dbReference>
<evidence type="ECO:0000259" key="11">
    <source>
        <dbReference type="PROSITE" id="PS50011"/>
    </source>
</evidence>
<dbReference type="GO" id="GO:0045324">
    <property type="term" value="P:late endosome to vacuole transport"/>
    <property type="evidence" value="ECO:0007669"/>
    <property type="project" value="InterPro"/>
</dbReference>
<dbReference type="InParanoid" id="F4RJS5"/>
<dbReference type="InterPro" id="IPR011009">
    <property type="entry name" value="Kinase-like_dom_sf"/>
</dbReference>
<dbReference type="Gene3D" id="1.25.10.10">
    <property type="entry name" value="Leucine-rich Repeat Variant"/>
    <property type="match status" value="1"/>
</dbReference>
<evidence type="ECO:0000256" key="7">
    <source>
        <dbReference type="ARBA" id="ARBA00022777"/>
    </source>
</evidence>
<dbReference type="Proteomes" id="UP000001072">
    <property type="component" value="Unassembled WGS sequence"/>
</dbReference>
<feature type="repeat" description="WD" evidence="9">
    <location>
        <begin position="1094"/>
        <end position="1126"/>
    </location>
</feature>
<dbReference type="Pfam" id="PF00400">
    <property type="entry name" value="WD40"/>
    <property type="match status" value="1"/>
</dbReference>
<feature type="domain" description="Protein kinase" evidence="11">
    <location>
        <begin position="1"/>
        <end position="280"/>
    </location>
</feature>
<evidence type="ECO:0000256" key="1">
    <source>
        <dbReference type="ARBA" id="ARBA00012513"/>
    </source>
</evidence>
<feature type="compositionally biased region" description="Basic and acidic residues" evidence="10">
    <location>
        <begin position="339"/>
        <end position="349"/>
    </location>
</feature>
<evidence type="ECO:0000256" key="8">
    <source>
        <dbReference type="ARBA" id="ARBA00022840"/>
    </source>
</evidence>
<keyword evidence="4" id="KW-0808">Transferase</keyword>
<dbReference type="STRING" id="747676.F4RJS5"/>
<keyword evidence="7" id="KW-0418">Kinase</keyword>
<feature type="region of interest" description="Disordered" evidence="10">
    <location>
        <begin position="333"/>
        <end position="358"/>
    </location>
</feature>
<dbReference type="GeneID" id="18927478"/>
<dbReference type="SUPFAM" id="SSF56112">
    <property type="entry name" value="Protein kinase-like (PK-like)"/>
    <property type="match status" value="1"/>
</dbReference>
<evidence type="ECO:0000256" key="6">
    <source>
        <dbReference type="ARBA" id="ARBA00022741"/>
    </source>
</evidence>
<dbReference type="PROSITE" id="PS50294">
    <property type="entry name" value="WD_REPEATS_REGION"/>
    <property type="match status" value="1"/>
</dbReference>
<dbReference type="SUPFAM" id="SSF48371">
    <property type="entry name" value="ARM repeat"/>
    <property type="match status" value="1"/>
</dbReference>
<evidence type="ECO:0000256" key="4">
    <source>
        <dbReference type="ARBA" id="ARBA00022679"/>
    </source>
</evidence>
<dbReference type="EMBL" id="GL883104">
    <property type="protein sequence ID" value="EGG07444.1"/>
    <property type="molecule type" value="Genomic_DNA"/>
</dbReference>
<dbReference type="SMART" id="SM00220">
    <property type="entry name" value="S_TKc"/>
    <property type="match status" value="1"/>
</dbReference>
<dbReference type="eggNOG" id="KOG1240">
    <property type="taxonomic scope" value="Eukaryota"/>
</dbReference>
<dbReference type="OrthoDB" id="242910at2759"/>
<feature type="non-terminal residue" evidence="12">
    <location>
        <position position="1"/>
    </location>
</feature>
<dbReference type="KEGG" id="mlr:MELLADRAFT_35562"/>
<keyword evidence="2" id="KW-0723">Serine/threonine-protein kinase</keyword>
<dbReference type="Gene3D" id="2.130.10.10">
    <property type="entry name" value="YVTN repeat-like/Quinoprotein amine dehydrogenase"/>
    <property type="match status" value="2"/>
</dbReference>
<dbReference type="PROSITE" id="PS50082">
    <property type="entry name" value="WD_REPEATS_2"/>
    <property type="match status" value="2"/>
</dbReference>
<keyword evidence="3 9" id="KW-0853">WD repeat</keyword>
<dbReference type="InterPro" id="IPR008271">
    <property type="entry name" value="Ser/Thr_kinase_AS"/>
</dbReference>
<evidence type="ECO:0000256" key="9">
    <source>
        <dbReference type="PROSITE-ProRule" id="PRU00221"/>
    </source>
</evidence>
<dbReference type="InterPro" id="IPR045162">
    <property type="entry name" value="Vps15-like"/>
</dbReference>
<dbReference type="GO" id="GO:0005770">
    <property type="term" value="C:late endosome"/>
    <property type="evidence" value="ECO:0007669"/>
    <property type="project" value="TreeGrafter"/>
</dbReference>
<organism evidence="13">
    <name type="scientific">Melampsora larici-populina (strain 98AG31 / pathotype 3-4-7)</name>
    <name type="common">Poplar leaf rust fungus</name>
    <dbReference type="NCBI Taxonomy" id="747676"/>
    <lineage>
        <taxon>Eukaryota</taxon>
        <taxon>Fungi</taxon>
        <taxon>Dikarya</taxon>
        <taxon>Basidiomycota</taxon>
        <taxon>Pucciniomycotina</taxon>
        <taxon>Pucciniomycetes</taxon>
        <taxon>Pucciniales</taxon>
        <taxon>Melampsoraceae</taxon>
        <taxon>Melampsora</taxon>
    </lineage>
</organism>
<dbReference type="InterPro" id="IPR011989">
    <property type="entry name" value="ARM-like"/>
</dbReference>
<dbReference type="InterPro" id="IPR000719">
    <property type="entry name" value="Prot_kinase_dom"/>
</dbReference>
<dbReference type="GO" id="GO:0004674">
    <property type="term" value="F:protein serine/threonine kinase activity"/>
    <property type="evidence" value="ECO:0007669"/>
    <property type="project" value="UniProtKB-KW"/>
</dbReference>
<evidence type="ECO:0000256" key="3">
    <source>
        <dbReference type="ARBA" id="ARBA00022574"/>
    </source>
</evidence>
<dbReference type="CDD" id="cd13980">
    <property type="entry name" value="STKc_Vps15"/>
    <property type="match status" value="1"/>
</dbReference>
<dbReference type="HOGENOM" id="CLU_001696_0_1_1"/>
<name>F4RJS5_MELLP</name>
<dbReference type="GO" id="GO:0071561">
    <property type="term" value="C:nucleus-vacuole junction"/>
    <property type="evidence" value="ECO:0007669"/>
    <property type="project" value="TreeGrafter"/>
</dbReference>
<feature type="region of interest" description="Disordered" evidence="10">
    <location>
        <begin position="1449"/>
        <end position="1471"/>
    </location>
</feature>
<keyword evidence="13" id="KW-1185">Reference proteome</keyword>
<dbReference type="PANTHER" id="PTHR17583">
    <property type="entry name" value="PHOSPHOINOSITIDE 3-KINASE REGULATORY SUBUNIT 4"/>
    <property type="match status" value="1"/>
</dbReference>
<feature type="repeat" description="WD" evidence="9">
    <location>
        <begin position="1395"/>
        <end position="1418"/>
    </location>
</feature>
<dbReference type="RefSeq" id="XP_007409351.1">
    <property type="nucleotide sequence ID" value="XM_007409289.1"/>
</dbReference>
<dbReference type="Gene3D" id="1.10.510.10">
    <property type="entry name" value="Transferase(Phosphotransferase) domain 1"/>
    <property type="match status" value="1"/>
</dbReference>
<sequence>SLGTTRFLKTIRARHQHGRIVVKVFVKTDPSYGLKAYLKRLKAERELLQGIPNVLTYQRSVETEKAGYLIRQWLANNLYDRISTRPFLSITEKKWIVFQLLTALRESWKQGVAHGDIKSENVIVTSWNWVFLTDFSTAFKPTYLPEDDPADFSYFFDTSSRRSCYLAPERFFTVDKDTDGLDKANVTQSMDVFSLGCVIGELFMEGNSPFTLSQMFNYKSGEYDIEPYLRGIEDNRIRNLVRSMIQLNPEERLTFDEYLTDCRTNKTFPNSFYVFLHPFMLGLQEENTLRGEGFGQTSVLRNHSDEIIEMVWSDFSYASKYFWVNKKKKRAGGNDDMDDDHHPEHHPELDPSGNEAETTSKRASHDVALIMLSLVSSNIRNCSHPGTIIKALDLYLALSEYLTDIIILDRIIPYLISLLNASEIDIHSNLVKSKTLFCLTQLLLGVDMITPSNSSLFPEYILPNLKHLINDSSELVRSTIGRCIGPLSLVAKRFLNLTQVMNQQKSGHTSLKQASGEGEDPVESSYDYNLNELHRQIQDFVVSLLTDSSPVAKRSLLASISHLSAFFGRLKTNDILLSHTLTYLNENDWMLRAAFFEHIVGIVNETGPVSVEEYILPLMVQALTDSEDFVSVRVISSLTEIIRRKLLSKPRLWKLIAAVIILLGHPNSWIRQASAELIEAVSSILPLTDTWCILYPALRRLLRCDIEVLDQTSILNNLNPPMPRNVYEAAIVWAGRGKGSTFWYPTDEHDHASRRAQQTSNQTAMAVSGSHWYDNENPTLMFLYSDAAHLAKLRQLGMKREDEVRLKDMRQHILKVADARARLPPAHPTLEATNLLNKNVVSLQDLGVLLHTILLKTPSGTESHALRKAAGQYTPQNSSRTLDIPFQRKLSADTSRPPSSTEVDRLYNKMDSPIVSDLRRHLALRNTEGLGAKHADLRNLSVPPSHTSPSNTELHSLSSSIELNSPSYDFSKSNAAIASDTTQAFGILDVETRRENQVPSVLNSHAGEQLSVHTGLPMGRNPFMLQRFSSTYEGHDANIRYLLERVFLDSYREPLTEFGPVVSEGIPRKKAFRSMFSIRNRASTSSNGTLVGHLVEHTARISSIAVSPDFVFFVTGSHDGTVKVWDSIRLEKNVTSKSRHTYTQGGKITCVCALEHSHCVASASTNGTLWVHRIDVAFDGPIPVYGKRQLIRQHQLENGSYITSMLHYNTPTSSTLVFTTNRCQIVSLDLRTMRRLQTLHSPVYLGPLTCLCVGPQKIWSVVGTTRGYLTLWDLRFGLLLRSWKVAEGPIQQLSLHPTQGKGRWIIVSAQFANHGAVDLNASSAIEAFLAQNTVDEPVSKKVLDPEAPKYPPHLSTVYSFVVGSQSYDSTSSSGELVPMPEEMSMKRALSKPAGYILTAGEDRMIRVWDLSAVERSNTVSGLHLEADRPHYRADQSASPTLYLEYTAKRKAGSSSRRLDPSRNDPVSTPHRSNVVAGYQQSVLQNHLDAVTAVAVIDIPFRCIVSADKSM</sequence>
<protein>
    <recommendedName>
        <fullName evidence="1">non-specific serine/threonine protein kinase</fullName>
        <ecNumber evidence="1">2.7.11.1</ecNumber>
    </recommendedName>
</protein>
<evidence type="ECO:0000313" key="12">
    <source>
        <dbReference type="EMBL" id="EGG07444.1"/>
    </source>
</evidence>
<dbReference type="InterPro" id="IPR055231">
    <property type="entry name" value="2AA_helical"/>
</dbReference>
<dbReference type="PROSITE" id="PS50011">
    <property type="entry name" value="PROTEIN_KINASE_DOM"/>
    <property type="match status" value="1"/>
</dbReference>
<dbReference type="PROSITE" id="PS00108">
    <property type="entry name" value="PROTEIN_KINASE_ST"/>
    <property type="match status" value="1"/>
</dbReference>
<dbReference type="SUPFAM" id="SSF50978">
    <property type="entry name" value="WD40 repeat-like"/>
    <property type="match status" value="1"/>
</dbReference>
<dbReference type="GO" id="GO:0034272">
    <property type="term" value="C:phosphatidylinositol 3-kinase complex, class III, type II"/>
    <property type="evidence" value="ECO:0007669"/>
    <property type="project" value="TreeGrafter"/>
</dbReference>
<reference evidence="13" key="1">
    <citation type="journal article" date="2011" name="Proc. Natl. Acad. Sci. U.S.A.">
        <title>Obligate biotrophy features unraveled by the genomic analysis of rust fungi.</title>
        <authorList>
            <person name="Duplessis S."/>
            <person name="Cuomo C.A."/>
            <person name="Lin Y.-C."/>
            <person name="Aerts A."/>
            <person name="Tisserant E."/>
            <person name="Veneault-Fourrey C."/>
            <person name="Joly D.L."/>
            <person name="Hacquard S."/>
            <person name="Amselem J."/>
            <person name="Cantarel B.L."/>
            <person name="Chiu R."/>
            <person name="Coutinho P.M."/>
            <person name="Feau N."/>
            <person name="Field M."/>
            <person name="Frey P."/>
            <person name="Gelhaye E."/>
            <person name="Goldberg J."/>
            <person name="Grabherr M.G."/>
            <person name="Kodira C.D."/>
            <person name="Kohler A."/>
            <person name="Kuees U."/>
            <person name="Lindquist E.A."/>
            <person name="Lucas S.M."/>
            <person name="Mago R."/>
            <person name="Mauceli E."/>
            <person name="Morin E."/>
            <person name="Murat C."/>
            <person name="Pangilinan J.L."/>
            <person name="Park R."/>
            <person name="Pearson M."/>
            <person name="Quesneville H."/>
            <person name="Rouhier N."/>
            <person name="Sakthikumar S."/>
            <person name="Salamov A.A."/>
            <person name="Schmutz J."/>
            <person name="Selles B."/>
            <person name="Shapiro H."/>
            <person name="Tanguay P."/>
            <person name="Tuskan G.A."/>
            <person name="Henrissat B."/>
            <person name="Van de Peer Y."/>
            <person name="Rouze P."/>
            <person name="Ellis J.G."/>
            <person name="Dodds P.N."/>
            <person name="Schein J.E."/>
            <person name="Zhong S."/>
            <person name="Hamelin R.C."/>
            <person name="Grigoriev I.V."/>
            <person name="Szabo L.J."/>
            <person name="Martin F."/>
        </authorList>
    </citation>
    <scope>NUCLEOTIDE SEQUENCE [LARGE SCALE GENOMIC DNA]</scope>
    <source>
        <strain evidence="13">98AG31 / pathotype 3-4-7</strain>
    </source>
</reference>
<evidence type="ECO:0000256" key="10">
    <source>
        <dbReference type="SAM" id="MobiDB-lite"/>
    </source>
</evidence>
<dbReference type="GO" id="GO:0034271">
    <property type="term" value="C:phosphatidylinositol 3-kinase complex, class III, type I"/>
    <property type="evidence" value="ECO:0007669"/>
    <property type="project" value="TreeGrafter"/>
</dbReference>
<evidence type="ECO:0000313" key="13">
    <source>
        <dbReference type="Proteomes" id="UP000001072"/>
    </source>
</evidence>
<dbReference type="FunFam" id="1.10.510.10:FF:000497">
    <property type="entry name" value="Phosphoinositide 3-kinase regulatory subunit"/>
    <property type="match status" value="1"/>
</dbReference>
<accession>F4RJS5</accession>
<dbReference type="SMART" id="SM00320">
    <property type="entry name" value="WD40"/>
    <property type="match status" value="4"/>
</dbReference>
<dbReference type="EC" id="2.7.11.1" evidence="1"/>
<evidence type="ECO:0000256" key="2">
    <source>
        <dbReference type="ARBA" id="ARBA00022527"/>
    </source>
</evidence>
<dbReference type="VEuPathDB" id="FungiDB:MELLADRAFT_35562"/>
<dbReference type="InterPro" id="IPR016024">
    <property type="entry name" value="ARM-type_fold"/>
</dbReference>
<dbReference type="InterPro" id="IPR001680">
    <property type="entry name" value="WD40_rpt"/>
</dbReference>